<evidence type="ECO:0000313" key="2">
    <source>
        <dbReference type="Proteomes" id="UP000186218"/>
    </source>
</evidence>
<sequence>MLQDGGVRRSHALSSTALSSTATFLDEIRQNPMIVRLVDELPALDLPDWFVAGGALMQTVWNVRTRRPVNHGILDYDVLYFDDSDLSEAAEQVVIDRVAAVFGADVQIRNQARVHHWYADKFGMDSPVRPLRDSRDGIDQFVAPCVAVGVTRSDDGELTVYAPFGLDDMNTMIIRHNVARASREAFDAKATRWRSRWPEVTID</sequence>
<dbReference type="Pfam" id="PF06042">
    <property type="entry name" value="NTP_transf_6"/>
    <property type="match status" value="1"/>
</dbReference>
<protein>
    <recommendedName>
        <fullName evidence="3">Nucleotidyltransferase family protein</fullName>
    </recommendedName>
</protein>
<organism evidence="1 2">
    <name type="scientific">Williamsia sterculiae</name>
    <dbReference type="NCBI Taxonomy" id="1344003"/>
    <lineage>
        <taxon>Bacteria</taxon>
        <taxon>Bacillati</taxon>
        <taxon>Actinomycetota</taxon>
        <taxon>Actinomycetes</taxon>
        <taxon>Mycobacteriales</taxon>
        <taxon>Nocardiaceae</taxon>
        <taxon>Williamsia</taxon>
    </lineage>
</organism>
<dbReference type="AlphaFoldDB" id="A0A1N7CC64"/>
<dbReference type="PANTHER" id="PTHR39166:SF1">
    <property type="entry name" value="BLL1166 PROTEIN"/>
    <property type="match status" value="1"/>
</dbReference>
<dbReference type="Proteomes" id="UP000186218">
    <property type="component" value="Unassembled WGS sequence"/>
</dbReference>
<reference evidence="1 2" key="1">
    <citation type="submission" date="2017-01" db="EMBL/GenBank/DDBJ databases">
        <authorList>
            <person name="Mah S.A."/>
            <person name="Swanson W.J."/>
            <person name="Moy G.W."/>
            <person name="Vacquier V.D."/>
        </authorList>
    </citation>
    <scope>NUCLEOTIDE SEQUENCE [LARGE SCALE GENOMIC DNA]</scope>
    <source>
        <strain evidence="1 2">CPCC 203464</strain>
    </source>
</reference>
<accession>A0A1N7CC64</accession>
<dbReference type="EMBL" id="FTNT01000001">
    <property type="protein sequence ID" value="SIR61209.1"/>
    <property type="molecule type" value="Genomic_DNA"/>
</dbReference>
<dbReference type="InterPro" id="IPR009267">
    <property type="entry name" value="NTP_transf_6"/>
</dbReference>
<dbReference type="PANTHER" id="PTHR39166">
    <property type="entry name" value="BLL1166 PROTEIN"/>
    <property type="match status" value="1"/>
</dbReference>
<evidence type="ECO:0000313" key="1">
    <source>
        <dbReference type="EMBL" id="SIR61209.1"/>
    </source>
</evidence>
<gene>
    <name evidence="1" type="ORF">SAMN05445060_0034</name>
</gene>
<proteinExistence type="predicted"/>
<name>A0A1N7CC64_9NOCA</name>
<dbReference type="STRING" id="1344003.SAMN05445060_0034"/>
<evidence type="ECO:0008006" key="3">
    <source>
        <dbReference type="Google" id="ProtNLM"/>
    </source>
</evidence>
<keyword evidence="2" id="KW-1185">Reference proteome</keyword>